<dbReference type="AlphaFoldDB" id="A0A1J4RR74"/>
<comment type="caution">
    <text evidence="1">The sequence shown here is derived from an EMBL/GenBank/DDBJ whole genome shotgun (WGS) entry which is preliminary data.</text>
</comment>
<accession>A0A1J4RR74</accession>
<proteinExistence type="predicted"/>
<name>A0A1J4RR74_9BACT</name>
<organism evidence="1 2">
    <name type="scientific">Candidatus Berkelbacteria bacterium CG1_02_42_45</name>
    <dbReference type="NCBI Taxonomy" id="1805036"/>
    <lineage>
        <taxon>Bacteria</taxon>
        <taxon>Candidatus Berkelbacteria</taxon>
    </lineage>
</organism>
<reference evidence="1 2" key="1">
    <citation type="journal article" date="2016" name="Environ. Microbiol.">
        <title>Genomic resolution of a cold subsurface aquifer community provides metabolic insights for novel microbes adapted to high CO concentrations.</title>
        <authorList>
            <person name="Probst A.J."/>
            <person name="Castelle C.J."/>
            <person name="Singh A."/>
            <person name="Brown C.T."/>
            <person name="Anantharaman K."/>
            <person name="Sharon I."/>
            <person name="Hug L.A."/>
            <person name="Burstein D."/>
            <person name="Emerson J.B."/>
            <person name="Thomas B.C."/>
            <person name="Banfield J.F."/>
        </authorList>
    </citation>
    <scope>NUCLEOTIDE SEQUENCE [LARGE SCALE GENOMIC DNA]</scope>
    <source>
        <strain evidence="1">CG1_02_42_45</strain>
    </source>
</reference>
<dbReference type="EMBL" id="MNUJ01000057">
    <property type="protein sequence ID" value="OIN88898.1"/>
    <property type="molecule type" value="Genomic_DNA"/>
</dbReference>
<dbReference type="Proteomes" id="UP000182753">
    <property type="component" value="Unassembled WGS sequence"/>
</dbReference>
<evidence type="ECO:0000313" key="1">
    <source>
        <dbReference type="EMBL" id="OIN88898.1"/>
    </source>
</evidence>
<gene>
    <name evidence="1" type="ORF">AUJ40_02900</name>
</gene>
<protein>
    <submittedName>
        <fullName evidence="1">Uncharacterized protein</fullName>
    </submittedName>
</protein>
<sequence>MEYDAVVYEREEAIRHQPFTAASDEEAEEKMQDVTPFYVSAKTVILWRQDGENWIHVSSWRYTPKSYT</sequence>
<evidence type="ECO:0000313" key="2">
    <source>
        <dbReference type="Proteomes" id="UP000182753"/>
    </source>
</evidence>